<name>A0A1W6K957_9GAMM</name>
<dbReference type="Proteomes" id="UP000193100">
    <property type="component" value="Chromosome"/>
</dbReference>
<accession>A0A1W6K957</accession>
<protein>
    <submittedName>
        <fullName evidence="1">Uncharacterized protein</fullName>
    </submittedName>
</protein>
<sequence length="106" mass="11961">MKSLNEICRQYLKGRKLRLQAKELSNASLARKFECSERTIAKVASGTQTGLPDDDCRIIRACIAERNRLKAITVELSMPKLARENGLSHHSIVKHLEFLGEREVAV</sequence>
<dbReference type="AlphaFoldDB" id="A0A1W6K957"/>
<dbReference type="RefSeq" id="WP_085680304.1">
    <property type="nucleotide sequence ID" value="NZ_CP020931.1"/>
</dbReference>
<gene>
    <name evidence="1" type="ORF">MARSALSMR5_01875</name>
</gene>
<proteinExistence type="predicted"/>
<dbReference type="GeneID" id="77255834"/>
<evidence type="ECO:0000313" key="1">
    <source>
        <dbReference type="EMBL" id="ARM83953.1"/>
    </source>
</evidence>
<organism evidence="1 2">
    <name type="scientific">Marinobacter salarius</name>
    <dbReference type="NCBI Taxonomy" id="1420917"/>
    <lineage>
        <taxon>Bacteria</taxon>
        <taxon>Pseudomonadati</taxon>
        <taxon>Pseudomonadota</taxon>
        <taxon>Gammaproteobacteria</taxon>
        <taxon>Pseudomonadales</taxon>
        <taxon>Marinobacteraceae</taxon>
        <taxon>Marinobacter</taxon>
    </lineage>
</organism>
<reference evidence="1 2" key="1">
    <citation type="submission" date="2017-04" db="EMBL/GenBank/DDBJ databases">
        <title>Genome Sequence of Marinobacter salarius strain SMR5 Isolated from a culture of the Diatom Skeletonema marinoi.</title>
        <authorList>
            <person name="Topel M."/>
            <person name="Pinder M.I.M."/>
            <person name="Johansson O.N."/>
            <person name="Kourtchenko O."/>
            <person name="Godhe A."/>
            <person name="Clarke A.K."/>
        </authorList>
    </citation>
    <scope>NUCLEOTIDE SEQUENCE [LARGE SCALE GENOMIC DNA]</scope>
    <source>
        <strain evidence="1 2">SMR5</strain>
    </source>
</reference>
<dbReference type="EMBL" id="CP020931">
    <property type="protein sequence ID" value="ARM83953.1"/>
    <property type="molecule type" value="Genomic_DNA"/>
</dbReference>
<evidence type="ECO:0000313" key="2">
    <source>
        <dbReference type="Proteomes" id="UP000193100"/>
    </source>
</evidence>